<sequence>MICGQKFSLTIPVLSSIYNGLNEIVHSPKLRESTVIFPIYYLHGWIAHYFDAYHIHGKFNYGALTTNFGAEKMAKFFTADEARSLLLKMNPSILPRLCLPQEKYHVLVDNGDFHLHGWTTLLALVYVT</sequence>
<dbReference type="EMBL" id="JBJUIK010000012">
    <property type="protein sequence ID" value="KAL3510328.1"/>
    <property type="molecule type" value="Genomic_DNA"/>
</dbReference>
<keyword evidence="2" id="KW-1185">Reference proteome</keyword>
<organism evidence="1 2">
    <name type="scientific">Cinchona calisaya</name>
    <dbReference type="NCBI Taxonomy" id="153742"/>
    <lineage>
        <taxon>Eukaryota</taxon>
        <taxon>Viridiplantae</taxon>
        <taxon>Streptophyta</taxon>
        <taxon>Embryophyta</taxon>
        <taxon>Tracheophyta</taxon>
        <taxon>Spermatophyta</taxon>
        <taxon>Magnoliopsida</taxon>
        <taxon>eudicotyledons</taxon>
        <taxon>Gunneridae</taxon>
        <taxon>Pentapetalae</taxon>
        <taxon>asterids</taxon>
        <taxon>lamiids</taxon>
        <taxon>Gentianales</taxon>
        <taxon>Rubiaceae</taxon>
        <taxon>Cinchonoideae</taxon>
        <taxon>Cinchoneae</taxon>
        <taxon>Cinchona</taxon>
    </lineage>
</organism>
<dbReference type="AlphaFoldDB" id="A0ABD2YSL7"/>
<dbReference type="Proteomes" id="UP001630127">
    <property type="component" value="Unassembled WGS sequence"/>
</dbReference>
<gene>
    <name evidence="1" type="ORF">ACH5RR_029729</name>
</gene>
<evidence type="ECO:0000313" key="1">
    <source>
        <dbReference type="EMBL" id="KAL3510328.1"/>
    </source>
</evidence>
<proteinExistence type="predicted"/>
<evidence type="ECO:0008006" key="3">
    <source>
        <dbReference type="Google" id="ProtNLM"/>
    </source>
</evidence>
<protein>
    <recommendedName>
        <fullName evidence="3">Aminotransferase-like plant mobile domain-containing protein</fullName>
    </recommendedName>
</protein>
<comment type="caution">
    <text evidence="1">The sequence shown here is derived from an EMBL/GenBank/DDBJ whole genome shotgun (WGS) entry which is preliminary data.</text>
</comment>
<name>A0ABD2YSL7_9GENT</name>
<dbReference type="PANTHER" id="PTHR36607">
    <property type="entry name" value="1,2-DIHYDROXY-3-KETO-5-METHYLTHIOPENTENE DIOXYGENASE 4"/>
    <property type="match status" value="1"/>
</dbReference>
<dbReference type="PANTHER" id="PTHR36607:SF20">
    <property type="entry name" value="AMINOTRANSFERASE-LIKE PLANT MOBILE DOMAIN-CONTAINING PROTEIN"/>
    <property type="match status" value="1"/>
</dbReference>
<reference evidence="1 2" key="1">
    <citation type="submission" date="2024-11" db="EMBL/GenBank/DDBJ databases">
        <title>A near-complete genome assembly of Cinchona calisaya.</title>
        <authorList>
            <person name="Lian D.C."/>
            <person name="Zhao X.W."/>
            <person name="Wei L."/>
        </authorList>
    </citation>
    <scope>NUCLEOTIDE SEQUENCE [LARGE SCALE GENOMIC DNA]</scope>
    <source>
        <tissue evidence="1">Nenye</tissue>
    </source>
</reference>
<evidence type="ECO:0000313" key="2">
    <source>
        <dbReference type="Proteomes" id="UP001630127"/>
    </source>
</evidence>
<accession>A0ABD2YSL7</accession>